<dbReference type="GO" id="GO:0010181">
    <property type="term" value="F:FMN binding"/>
    <property type="evidence" value="ECO:0007669"/>
    <property type="project" value="UniProtKB-UniRule"/>
</dbReference>
<dbReference type="InterPro" id="IPR003680">
    <property type="entry name" value="Flavodoxin_fold"/>
</dbReference>
<feature type="binding site" evidence="6">
    <location>
        <position position="10"/>
    </location>
    <ligand>
        <name>FMN</name>
        <dbReference type="ChEBI" id="CHEBI:58210"/>
    </ligand>
</feature>
<dbReference type="EC" id="1.7.1.17" evidence="6"/>
<dbReference type="EMBL" id="JYFN01000034">
    <property type="protein sequence ID" value="KJE21633.1"/>
    <property type="molecule type" value="Genomic_DNA"/>
</dbReference>
<keyword evidence="9" id="KW-1185">Reference proteome</keyword>
<comment type="similarity">
    <text evidence="6">Belongs to the azoreductase type 1 family.</text>
</comment>
<dbReference type="InterPro" id="IPR023048">
    <property type="entry name" value="NADH:quinone_OxRdtase_FMN_depd"/>
</dbReference>
<dbReference type="SUPFAM" id="SSF52218">
    <property type="entry name" value="Flavoproteins"/>
    <property type="match status" value="1"/>
</dbReference>
<accession>A0A0D8BBH7</accession>
<dbReference type="PANTHER" id="PTHR43741:SF4">
    <property type="entry name" value="FMN-DEPENDENT NADH:QUINONE OXIDOREDUCTASE"/>
    <property type="match status" value="1"/>
</dbReference>
<gene>
    <name evidence="6" type="primary">azoR</name>
    <name evidence="8" type="ORF">FF36_04090</name>
</gene>
<comment type="function">
    <text evidence="6">Also exhibits azoreductase activity. Catalyzes the reductive cleavage of the azo bond in aromatic azo compounds to the corresponding amines.</text>
</comment>
<dbReference type="PATRIC" id="fig|1502723.3.peg.3796"/>
<evidence type="ECO:0000256" key="4">
    <source>
        <dbReference type="ARBA" id="ARBA00023027"/>
    </source>
</evidence>
<keyword evidence="4 6" id="KW-0520">NAD</keyword>
<keyword evidence="3 6" id="KW-0560">Oxidoreductase</keyword>
<dbReference type="OrthoDB" id="9805013at2"/>
<dbReference type="HAMAP" id="MF_01216">
    <property type="entry name" value="Azoreductase_type1"/>
    <property type="match status" value="1"/>
</dbReference>
<keyword evidence="1 6" id="KW-0285">Flavoprotein</keyword>
<reference evidence="9" key="1">
    <citation type="submission" date="2015-02" db="EMBL/GenBank/DDBJ databases">
        <title>Draft Genome of Frankia sp. CpI1-S.</title>
        <authorList>
            <person name="Oshone R.T."/>
            <person name="Ngom M."/>
            <person name="Ghodhbane-Gtari F."/>
            <person name="Gtari M."/>
            <person name="Morris K."/>
            <person name="Thomas K."/>
            <person name="Sen A."/>
            <person name="Tisa L.S."/>
        </authorList>
    </citation>
    <scope>NUCLEOTIDE SEQUENCE [LARGE SCALE GENOMIC DNA]</scope>
    <source>
        <strain evidence="9">CpI1-S</strain>
    </source>
</reference>
<dbReference type="PANTHER" id="PTHR43741">
    <property type="entry name" value="FMN-DEPENDENT NADH-AZOREDUCTASE 1"/>
    <property type="match status" value="1"/>
</dbReference>
<comment type="catalytic activity">
    <reaction evidence="6">
        <text>2 a quinone + NADH + H(+) = 2 a 1,4-benzosemiquinone + NAD(+)</text>
        <dbReference type="Rhea" id="RHEA:65952"/>
        <dbReference type="ChEBI" id="CHEBI:15378"/>
        <dbReference type="ChEBI" id="CHEBI:57540"/>
        <dbReference type="ChEBI" id="CHEBI:57945"/>
        <dbReference type="ChEBI" id="CHEBI:132124"/>
        <dbReference type="ChEBI" id="CHEBI:134225"/>
    </reaction>
</comment>
<evidence type="ECO:0000259" key="7">
    <source>
        <dbReference type="Pfam" id="PF02525"/>
    </source>
</evidence>
<feature type="domain" description="Flavodoxin-like fold" evidence="7">
    <location>
        <begin position="4"/>
        <end position="171"/>
    </location>
</feature>
<protein>
    <recommendedName>
        <fullName evidence="6">FMN dependent NADH:quinone oxidoreductase</fullName>
        <ecNumber evidence="6">1.6.5.-</ecNumber>
    </recommendedName>
    <alternativeName>
        <fullName evidence="6">Azo-dye reductase</fullName>
    </alternativeName>
    <alternativeName>
        <fullName evidence="6">FMN-dependent NADH-azo compound oxidoreductase</fullName>
    </alternativeName>
    <alternativeName>
        <fullName evidence="6">FMN-dependent NADH-azoreductase</fullName>
        <ecNumber evidence="6">1.7.1.17</ecNumber>
    </alternativeName>
</protein>
<comment type="cofactor">
    <cofactor evidence="6">
        <name>FMN</name>
        <dbReference type="ChEBI" id="CHEBI:58210"/>
    </cofactor>
    <text evidence="6">Binds 1 FMN per subunit.</text>
</comment>
<dbReference type="InterPro" id="IPR029039">
    <property type="entry name" value="Flavoprotein-like_sf"/>
</dbReference>
<keyword evidence="2 6" id="KW-0288">FMN</keyword>
<comment type="caution">
    <text evidence="8">The sequence shown here is derived from an EMBL/GenBank/DDBJ whole genome shotgun (WGS) entry which is preliminary data.</text>
</comment>
<evidence type="ECO:0000256" key="6">
    <source>
        <dbReference type="HAMAP-Rule" id="MF_01216"/>
    </source>
</evidence>
<comment type="subunit">
    <text evidence="6">Homodimer.</text>
</comment>
<comment type="caution">
    <text evidence="6">Lacks conserved residue(s) required for the propagation of feature annotation.</text>
</comment>
<evidence type="ECO:0000256" key="2">
    <source>
        <dbReference type="ARBA" id="ARBA00022643"/>
    </source>
</evidence>
<evidence type="ECO:0000313" key="8">
    <source>
        <dbReference type="EMBL" id="KJE21633.1"/>
    </source>
</evidence>
<dbReference type="EC" id="1.6.5.-" evidence="6"/>
<organism evidence="8 9">
    <name type="scientific">Frankia torreyi</name>
    <dbReference type="NCBI Taxonomy" id="1856"/>
    <lineage>
        <taxon>Bacteria</taxon>
        <taxon>Bacillati</taxon>
        <taxon>Actinomycetota</taxon>
        <taxon>Actinomycetes</taxon>
        <taxon>Frankiales</taxon>
        <taxon>Frankiaceae</taxon>
        <taxon>Frankia</taxon>
    </lineage>
</organism>
<evidence type="ECO:0000256" key="3">
    <source>
        <dbReference type="ARBA" id="ARBA00023002"/>
    </source>
</evidence>
<dbReference type="RefSeq" id="WP_044886634.1">
    <property type="nucleotide sequence ID" value="NZ_JYFN01000034.1"/>
</dbReference>
<dbReference type="GO" id="GO:0016655">
    <property type="term" value="F:oxidoreductase activity, acting on NAD(P)H, quinone or similar compound as acceptor"/>
    <property type="evidence" value="ECO:0007669"/>
    <property type="project" value="InterPro"/>
</dbReference>
<proteinExistence type="inferred from homology"/>
<reference evidence="8 9" key="2">
    <citation type="journal article" date="2016" name="Genome Announc.">
        <title>Permanent Draft Genome Sequences for Two Variants of Frankia sp. Strain CpI1, the First Frankia Strain Isolated from Root Nodules of Comptonia peregrina.</title>
        <authorList>
            <person name="Oshone R."/>
            <person name="Hurst S.G.IV."/>
            <person name="Abebe-Akele F."/>
            <person name="Simpson S."/>
            <person name="Morris K."/>
            <person name="Thomas W.K."/>
            <person name="Tisa L.S."/>
        </authorList>
    </citation>
    <scope>NUCLEOTIDE SEQUENCE [LARGE SCALE GENOMIC DNA]</scope>
    <source>
        <strain evidence="9">CpI1-S</strain>
    </source>
</reference>
<dbReference type="GO" id="GO:0009055">
    <property type="term" value="F:electron transfer activity"/>
    <property type="evidence" value="ECO:0007669"/>
    <property type="project" value="UniProtKB-UniRule"/>
</dbReference>
<name>A0A0D8BBH7_9ACTN</name>
<dbReference type="AlphaFoldDB" id="A0A0D8BBH7"/>
<comment type="function">
    <text evidence="6">Quinone reductase that provides resistance to thiol-specific stress caused by electrophilic quinones.</text>
</comment>
<dbReference type="Pfam" id="PF02525">
    <property type="entry name" value="Flavodoxin_2"/>
    <property type="match status" value="1"/>
</dbReference>
<evidence type="ECO:0000256" key="5">
    <source>
        <dbReference type="ARBA" id="ARBA00048542"/>
    </source>
</evidence>
<evidence type="ECO:0000313" key="9">
    <source>
        <dbReference type="Proteomes" id="UP000032545"/>
    </source>
</evidence>
<dbReference type="Gene3D" id="3.40.50.360">
    <property type="match status" value="1"/>
</dbReference>
<evidence type="ECO:0000256" key="1">
    <source>
        <dbReference type="ARBA" id="ARBA00022630"/>
    </source>
</evidence>
<dbReference type="GO" id="GO:0016652">
    <property type="term" value="F:oxidoreductase activity, acting on NAD(P)H as acceptor"/>
    <property type="evidence" value="ECO:0007669"/>
    <property type="project" value="UniProtKB-UniRule"/>
</dbReference>
<dbReference type="InterPro" id="IPR050104">
    <property type="entry name" value="FMN-dep_NADH:Q_OxRdtase_AzoR1"/>
</dbReference>
<sequence length="226" mass="23916">MPGLLHLDSSADPTGSTTRALTRTFADTWQGLGPQHTVTYRDLHADPPPHLSDAALHWAPRLRRPGETPDPAAAATQELLLAELLAADVLVIGAPMYNWSIPSTLKAWIDQVHVLGVTAPFDTREQPLAGRPAVVVSARGAQYGPGSPTAGWDHAVPPVELVLGRSLGMAVTVVSTDATLAFRVPAMAELRTTAKAELDAAHRSVIELATRLGHPSPGVPSPETLR</sequence>
<dbReference type="Proteomes" id="UP000032545">
    <property type="component" value="Unassembled WGS sequence"/>
</dbReference>
<comment type="catalytic activity">
    <reaction evidence="5">
        <text>N,N-dimethyl-1,4-phenylenediamine + anthranilate + 2 NAD(+) = 2-(4-dimethylaminophenyl)diazenylbenzoate + 2 NADH + 2 H(+)</text>
        <dbReference type="Rhea" id="RHEA:55872"/>
        <dbReference type="ChEBI" id="CHEBI:15378"/>
        <dbReference type="ChEBI" id="CHEBI:15783"/>
        <dbReference type="ChEBI" id="CHEBI:16567"/>
        <dbReference type="ChEBI" id="CHEBI:57540"/>
        <dbReference type="ChEBI" id="CHEBI:57945"/>
        <dbReference type="ChEBI" id="CHEBI:71579"/>
        <dbReference type="EC" id="1.7.1.17"/>
    </reaction>
    <physiologicalReaction direction="right-to-left" evidence="5">
        <dbReference type="Rhea" id="RHEA:55874"/>
    </physiologicalReaction>
</comment>